<dbReference type="OrthoDB" id="5508755at2"/>
<dbReference type="Proteomes" id="UP000002139">
    <property type="component" value="Chromosome"/>
</dbReference>
<dbReference type="KEGG" id="scl:sce3230"/>
<keyword evidence="3" id="KW-1185">Reference proteome</keyword>
<evidence type="ECO:0000313" key="2">
    <source>
        <dbReference type="EMBL" id="CAN93389.1"/>
    </source>
</evidence>
<dbReference type="HOGENOM" id="CLU_936580_0_0_7"/>
<dbReference type="PROSITE" id="PS51257">
    <property type="entry name" value="PROKAR_LIPOPROTEIN"/>
    <property type="match status" value="1"/>
</dbReference>
<evidence type="ECO:0000313" key="3">
    <source>
        <dbReference type="Proteomes" id="UP000002139"/>
    </source>
</evidence>
<reference evidence="2 3" key="1">
    <citation type="journal article" date="2007" name="Nat. Biotechnol.">
        <title>Complete genome sequence of the myxobacterium Sorangium cellulosum.</title>
        <authorList>
            <person name="Schneiker S."/>
            <person name="Perlova O."/>
            <person name="Kaiser O."/>
            <person name="Gerth K."/>
            <person name="Alici A."/>
            <person name="Altmeyer M.O."/>
            <person name="Bartels D."/>
            <person name="Bekel T."/>
            <person name="Beyer S."/>
            <person name="Bode E."/>
            <person name="Bode H.B."/>
            <person name="Bolten C.J."/>
            <person name="Choudhuri J.V."/>
            <person name="Doss S."/>
            <person name="Elnakady Y.A."/>
            <person name="Frank B."/>
            <person name="Gaigalat L."/>
            <person name="Goesmann A."/>
            <person name="Groeger C."/>
            <person name="Gross F."/>
            <person name="Jelsbak L."/>
            <person name="Jelsbak L."/>
            <person name="Kalinowski J."/>
            <person name="Kegler C."/>
            <person name="Knauber T."/>
            <person name="Konietzny S."/>
            <person name="Kopp M."/>
            <person name="Krause L."/>
            <person name="Krug D."/>
            <person name="Linke B."/>
            <person name="Mahmud T."/>
            <person name="Martinez-Arias R."/>
            <person name="McHardy A.C."/>
            <person name="Merai M."/>
            <person name="Meyer F."/>
            <person name="Mormann S."/>
            <person name="Munoz-Dorado J."/>
            <person name="Perez J."/>
            <person name="Pradella S."/>
            <person name="Rachid S."/>
            <person name="Raddatz G."/>
            <person name="Rosenau F."/>
            <person name="Rueckert C."/>
            <person name="Sasse F."/>
            <person name="Scharfe M."/>
            <person name="Schuster S.C."/>
            <person name="Suen G."/>
            <person name="Treuner-Lange A."/>
            <person name="Velicer G.J."/>
            <person name="Vorholter F.-J."/>
            <person name="Weissman K.J."/>
            <person name="Welch R.D."/>
            <person name="Wenzel S.C."/>
            <person name="Whitworth D.E."/>
            <person name="Wilhelm S."/>
            <person name="Wittmann C."/>
            <person name="Bloecker H."/>
            <person name="Puehler A."/>
            <person name="Mueller R."/>
        </authorList>
    </citation>
    <scope>NUCLEOTIDE SEQUENCE [LARGE SCALE GENOMIC DNA]</scope>
    <source>
        <strain evidence="3">So ce56</strain>
    </source>
</reference>
<evidence type="ECO:0000256" key="1">
    <source>
        <dbReference type="SAM" id="SignalP"/>
    </source>
</evidence>
<organism evidence="2 3">
    <name type="scientific">Sorangium cellulosum (strain So ce56)</name>
    <name type="common">Polyangium cellulosum (strain So ce56)</name>
    <dbReference type="NCBI Taxonomy" id="448385"/>
    <lineage>
        <taxon>Bacteria</taxon>
        <taxon>Pseudomonadati</taxon>
        <taxon>Myxococcota</taxon>
        <taxon>Polyangia</taxon>
        <taxon>Polyangiales</taxon>
        <taxon>Polyangiaceae</taxon>
        <taxon>Sorangium</taxon>
    </lineage>
</organism>
<feature type="signal peptide" evidence="1">
    <location>
        <begin position="1"/>
        <end position="19"/>
    </location>
</feature>
<dbReference type="RefSeq" id="WP_012235861.1">
    <property type="nucleotide sequence ID" value="NC_010162.1"/>
</dbReference>
<protein>
    <submittedName>
        <fullName evidence="2">Secreted protein</fullName>
    </submittedName>
</protein>
<sequence length="297" mass="31389">MKRSAGAHGMVMGVGLLMAACGPASESEIEVELDEPGLEATGMKPGIPDTNGTPKLAWHTWKYAVVTALRSPLLQGDQIHPVILATKILDAAAPGGVDGKEVFDHTVRCAAAAGTVVHHGGEVYLGRGMVSSASAWTEEGLSDAVIGNVLECVIAYVNDVTDGLSVLLTGTQVTDDGAPHTEYIHREALWCAVPSTAFGAMVSVYATAPFIAHCDVDPGSALKQRYCYKEGACGLNYMGPLADSIDNGTCQPVGLPGHGQFICNDKPCTMTWLKDIEPDWCREPGRVRTIDPALFPR</sequence>
<name>A9GJD2_SORC5</name>
<gene>
    <name evidence="2" type="ordered locus">sce3230</name>
</gene>
<accession>A9GJD2</accession>
<feature type="chain" id="PRO_5002738095" evidence="1">
    <location>
        <begin position="20"/>
        <end position="297"/>
    </location>
</feature>
<dbReference type="EMBL" id="AM746676">
    <property type="protein sequence ID" value="CAN93389.1"/>
    <property type="molecule type" value="Genomic_DNA"/>
</dbReference>
<dbReference type="AlphaFoldDB" id="A9GJD2"/>
<proteinExistence type="predicted"/>
<keyword evidence="1" id="KW-0732">Signal</keyword>